<reference evidence="6 7" key="1">
    <citation type="submission" date="2016-06" db="EMBL/GenBank/DDBJ databases">
        <authorList>
            <person name="Kjaerup R.B."/>
            <person name="Dalgaard T.S."/>
            <person name="Juul-Madsen H.R."/>
        </authorList>
    </citation>
    <scope>NUCLEOTIDE SEQUENCE [LARGE SCALE GENOMIC DNA]</scope>
    <source>
        <strain evidence="6 7">E2838</strain>
    </source>
</reference>
<dbReference type="Proteomes" id="UP000092207">
    <property type="component" value="Unassembled WGS sequence"/>
</dbReference>
<dbReference type="InterPro" id="IPR004107">
    <property type="entry name" value="Integrase_SAM-like_N"/>
</dbReference>
<dbReference type="InterPro" id="IPR011010">
    <property type="entry name" value="DNA_brk_join_enz"/>
</dbReference>
<name>A0A1A2VNL8_MYCSC</name>
<dbReference type="GO" id="GO:0006310">
    <property type="term" value="P:DNA recombination"/>
    <property type="evidence" value="ECO:0007669"/>
    <property type="project" value="UniProtKB-KW"/>
</dbReference>
<dbReference type="Gene3D" id="1.10.150.130">
    <property type="match status" value="1"/>
</dbReference>
<sequence>MATIDKYQTKGGATLYRVRYRTPDNRQTDKRGFKTKREASDFAATVETAKLRGEYVAPSAGRVTVGQLGPGWLERQRGHMKRSGFRSYDSAWRTHTKPRWGNVQIADIRYTDVQAWISELSTTRGAVTVKKAHSVLARILDDCVRDRLLASNPARGVKLPPKPPPKNVYLTASQLDRLAHESGRYRSLVLLLGTGGMRWGEAAALRVRDVDFLRRRVYLTENAVKVGEGFEVGTLKGHRNRTVVIPQFVIDALAETAAGKGRDELLWKSRSGGHLRSPDSEESWMAGAVARCQAVDPTFRRVTAHDLRHTAASLAIHAGANPKVVQRMLGHKSAAMTLDVYADLFESDLDSVAENVGKMWARATASA</sequence>
<dbReference type="PROSITE" id="PS51898">
    <property type="entry name" value="TYR_RECOMBINASE"/>
    <property type="match status" value="1"/>
</dbReference>
<evidence type="ECO:0000256" key="1">
    <source>
        <dbReference type="ARBA" id="ARBA00008857"/>
    </source>
</evidence>
<proteinExistence type="inferred from homology"/>
<dbReference type="InterPro" id="IPR010998">
    <property type="entry name" value="Integrase_recombinase_N"/>
</dbReference>
<dbReference type="InterPro" id="IPR028259">
    <property type="entry name" value="AP2-like_int_N"/>
</dbReference>
<keyword evidence="2" id="KW-0229">DNA integration</keyword>
<evidence type="ECO:0000313" key="6">
    <source>
        <dbReference type="EMBL" id="OBI02919.1"/>
    </source>
</evidence>
<evidence type="ECO:0000313" key="7">
    <source>
        <dbReference type="Proteomes" id="UP000092207"/>
    </source>
</evidence>
<evidence type="ECO:0000256" key="4">
    <source>
        <dbReference type="ARBA" id="ARBA00023172"/>
    </source>
</evidence>
<comment type="similarity">
    <text evidence="1">Belongs to the 'phage' integrase family.</text>
</comment>
<evidence type="ECO:0000256" key="2">
    <source>
        <dbReference type="ARBA" id="ARBA00022908"/>
    </source>
</evidence>
<dbReference type="AlphaFoldDB" id="A0A1A2VNL8"/>
<dbReference type="CDD" id="cd01189">
    <property type="entry name" value="INT_ICEBs1_C_like"/>
    <property type="match status" value="1"/>
</dbReference>
<keyword evidence="4" id="KW-0233">DNA recombination</keyword>
<dbReference type="Pfam" id="PF00589">
    <property type="entry name" value="Phage_integrase"/>
    <property type="match status" value="1"/>
</dbReference>
<dbReference type="Pfam" id="PF14657">
    <property type="entry name" value="Arm-DNA-bind_4"/>
    <property type="match status" value="1"/>
</dbReference>
<evidence type="ECO:0000256" key="3">
    <source>
        <dbReference type="ARBA" id="ARBA00023125"/>
    </source>
</evidence>
<dbReference type="PANTHER" id="PTHR30349">
    <property type="entry name" value="PHAGE INTEGRASE-RELATED"/>
    <property type="match status" value="1"/>
</dbReference>
<feature type="domain" description="Tyr recombinase" evidence="5">
    <location>
        <begin position="165"/>
        <end position="354"/>
    </location>
</feature>
<dbReference type="Pfam" id="PF14659">
    <property type="entry name" value="Phage_int_SAM_3"/>
    <property type="match status" value="1"/>
</dbReference>
<dbReference type="InterPro" id="IPR002104">
    <property type="entry name" value="Integrase_catalytic"/>
</dbReference>
<dbReference type="GO" id="GO:0003677">
    <property type="term" value="F:DNA binding"/>
    <property type="evidence" value="ECO:0007669"/>
    <property type="project" value="UniProtKB-KW"/>
</dbReference>
<dbReference type="InterPro" id="IPR050090">
    <property type="entry name" value="Tyrosine_recombinase_XerCD"/>
</dbReference>
<dbReference type="EMBL" id="LZJY01000211">
    <property type="protein sequence ID" value="OBI02919.1"/>
    <property type="molecule type" value="Genomic_DNA"/>
</dbReference>
<protein>
    <submittedName>
        <fullName evidence="6">Integrase</fullName>
    </submittedName>
</protein>
<dbReference type="GO" id="GO:0015074">
    <property type="term" value="P:DNA integration"/>
    <property type="evidence" value="ECO:0007669"/>
    <property type="project" value="UniProtKB-KW"/>
</dbReference>
<dbReference type="SUPFAM" id="SSF56349">
    <property type="entry name" value="DNA breaking-rejoining enzymes"/>
    <property type="match status" value="1"/>
</dbReference>
<dbReference type="PANTHER" id="PTHR30349:SF64">
    <property type="entry name" value="PROPHAGE INTEGRASE INTD-RELATED"/>
    <property type="match status" value="1"/>
</dbReference>
<dbReference type="RefSeq" id="WP_067305800.1">
    <property type="nucleotide sequence ID" value="NZ_LZJY01000211.1"/>
</dbReference>
<comment type="caution">
    <text evidence="6">The sequence shown here is derived from an EMBL/GenBank/DDBJ whole genome shotgun (WGS) entry which is preliminary data.</text>
</comment>
<keyword evidence="3" id="KW-0238">DNA-binding</keyword>
<dbReference type="Gene3D" id="1.10.443.10">
    <property type="entry name" value="Intergrase catalytic core"/>
    <property type="match status" value="1"/>
</dbReference>
<accession>A0A1A2VNL8</accession>
<dbReference type="InterPro" id="IPR013762">
    <property type="entry name" value="Integrase-like_cat_sf"/>
</dbReference>
<gene>
    <name evidence="6" type="ORF">A5679_17360</name>
</gene>
<evidence type="ECO:0000259" key="5">
    <source>
        <dbReference type="PROSITE" id="PS51898"/>
    </source>
</evidence>
<organism evidence="6 7">
    <name type="scientific">Mycobacterium scrofulaceum</name>
    <dbReference type="NCBI Taxonomy" id="1783"/>
    <lineage>
        <taxon>Bacteria</taxon>
        <taxon>Bacillati</taxon>
        <taxon>Actinomycetota</taxon>
        <taxon>Actinomycetes</taxon>
        <taxon>Mycobacteriales</taxon>
        <taxon>Mycobacteriaceae</taxon>
        <taxon>Mycobacterium</taxon>
    </lineage>
</organism>